<sequence>PIWLKIDWLLEKIWVVRMNYTYAVPAREYYNIVSRFSLPHNVNAVLLKGWIQTNLIPLIEEAKKNMKTVWTDNGIACEFNEKGEDCLYQIGSKLFEVPLIEEGGLWRFEEWIKERHNVHPKMTDEELIAHKDELLELADKKWAIFEEDERAMIYVLKKIRRKMSEEQEKKIATTP</sequence>
<feature type="non-terminal residue" evidence="1">
    <location>
        <position position="1"/>
    </location>
</feature>
<dbReference type="EMBL" id="QZAB01000568">
    <property type="protein sequence ID" value="RQD80262.1"/>
    <property type="molecule type" value="Genomic_DNA"/>
</dbReference>
<name>A0A3R7VPP3_9EURY</name>
<gene>
    <name evidence="1" type="ORF">D5R95_08895</name>
</gene>
<evidence type="ECO:0000313" key="1">
    <source>
        <dbReference type="EMBL" id="RQD80262.1"/>
    </source>
</evidence>
<proteinExistence type="predicted"/>
<reference evidence="1 2" key="1">
    <citation type="submission" date="2018-08" db="EMBL/GenBank/DDBJ databases">
        <title>The metabolism and importance of syntrophic acetate oxidation coupled to methane or sulfide production in haloalkaline environments.</title>
        <authorList>
            <person name="Timmers P.H.A."/>
            <person name="Vavourakis C.D."/>
            <person name="Sorokin D.Y."/>
            <person name="Sinninghe Damste J.S."/>
            <person name="Muyzer G."/>
            <person name="Stams A.J.M."/>
            <person name="Plugge C.M."/>
        </authorList>
    </citation>
    <scope>NUCLEOTIDE SEQUENCE [LARGE SCALE GENOMIC DNA]</scope>
    <source>
        <strain evidence="1">MSAO_Arc3</strain>
    </source>
</reference>
<organism evidence="1 2">
    <name type="scientific">Methanosalsum natronophilum</name>
    <dbReference type="NCBI Taxonomy" id="768733"/>
    <lineage>
        <taxon>Archaea</taxon>
        <taxon>Methanobacteriati</taxon>
        <taxon>Methanobacteriota</taxon>
        <taxon>Stenosarchaea group</taxon>
        <taxon>Methanomicrobia</taxon>
        <taxon>Methanosarcinales</taxon>
        <taxon>Methanosarcinaceae</taxon>
        <taxon>Methanosalsum</taxon>
    </lineage>
</organism>
<evidence type="ECO:0000313" key="2">
    <source>
        <dbReference type="Proteomes" id="UP000284763"/>
    </source>
</evidence>
<protein>
    <submittedName>
        <fullName evidence="1">Uncharacterized protein</fullName>
    </submittedName>
</protein>
<dbReference type="Proteomes" id="UP000284763">
    <property type="component" value="Unassembled WGS sequence"/>
</dbReference>
<comment type="caution">
    <text evidence="1">The sequence shown here is derived from an EMBL/GenBank/DDBJ whole genome shotgun (WGS) entry which is preliminary data.</text>
</comment>
<accession>A0A3R7VPP3</accession>
<dbReference type="AlphaFoldDB" id="A0A3R7VPP3"/>